<dbReference type="PANTHER" id="PTHR35369">
    <property type="entry name" value="BLR3025 PROTEIN-RELATED"/>
    <property type="match status" value="1"/>
</dbReference>
<evidence type="ECO:0000313" key="2">
    <source>
        <dbReference type="EMBL" id="PWE16211.1"/>
    </source>
</evidence>
<sequence>MYLCLRLPQSLLTPEASPKQQDDVQAVLLRYSPQLAQVQADLWVLNISASIRLFGGLRRLYHQVQADLQTLVPQPCLALAPTARAACLLALSKRKQRRCVRRLQACLNPLPVHLLSPPADQLQWLHSLGCHTLGQLHQLPRDGLSQRGLRGLLLQLDQAYGTQSWTLEWVHAAPQFTRRLEMDTPSNNKPTVLRALNRLLIQLEAWLNQYQLACGRLELMLHTERYKDYPTATRLELQMARSCWRSQDFLPVWQEQFQQLQLHAAVQSMVLQAQQLHPRQTHASSLFPDARHWQEQDQQLLERLQARLGAEQILSPAAQASYLPEQANQWLPLSSSQPSAPSNASSPALQRPCWMLDPAQPLHHDQQSPLLDNQRLRLVQGPERVQTGWWSGAGHQQRDYFIGLCPQGRLYWVYRDLSQEHAWYLHGVFG</sequence>
<dbReference type="STRING" id="511.UZ73_18370"/>
<dbReference type="RefSeq" id="WP_086060514.1">
    <property type="nucleotide sequence ID" value="NZ_MSZP01000001.1"/>
</dbReference>
<evidence type="ECO:0000256" key="1">
    <source>
        <dbReference type="ARBA" id="ARBA00022763"/>
    </source>
</evidence>
<name>A0A2U2BQC2_ALCFA</name>
<dbReference type="Proteomes" id="UP000245216">
    <property type="component" value="Unassembled WGS sequence"/>
</dbReference>
<dbReference type="InterPro" id="IPR050356">
    <property type="entry name" value="SulA_CellDiv_inhibitor"/>
</dbReference>
<proteinExistence type="predicted"/>
<dbReference type="AlphaFoldDB" id="A0A2U2BQC2"/>
<reference evidence="2 3" key="2">
    <citation type="submission" date="2018-05" db="EMBL/GenBank/DDBJ databases">
        <authorList>
            <person name="Lanie J.A."/>
            <person name="Ng W.-L."/>
            <person name="Kazmierczak K.M."/>
            <person name="Andrzejewski T.M."/>
            <person name="Davidsen T.M."/>
            <person name="Wayne K.J."/>
            <person name="Tettelin H."/>
            <person name="Glass J.I."/>
            <person name="Rusch D."/>
            <person name="Podicherti R."/>
            <person name="Tsui H.-C.T."/>
            <person name="Winkler M.E."/>
        </authorList>
    </citation>
    <scope>NUCLEOTIDE SEQUENCE [LARGE SCALE GENOMIC DNA]</scope>
    <source>
        <strain evidence="2 3">YBY</strain>
    </source>
</reference>
<dbReference type="PANTHER" id="PTHR35369:SF2">
    <property type="entry name" value="BLR3025 PROTEIN"/>
    <property type="match status" value="1"/>
</dbReference>
<dbReference type="CDD" id="cd03468">
    <property type="entry name" value="PolY_like"/>
    <property type="match status" value="1"/>
</dbReference>
<accession>A0A2U2BQC2</accession>
<keyword evidence="1" id="KW-0227">DNA damage</keyword>
<protein>
    <submittedName>
        <fullName evidence="2">DNA polymerase Y family protein</fullName>
    </submittedName>
</protein>
<dbReference type="InterPro" id="IPR043502">
    <property type="entry name" value="DNA/RNA_pol_sf"/>
</dbReference>
<evidence type="ECO:0000313" key="3">
    <source>
        <dbReference type="Proteomes" id="UP000245216"/>
    </source>
</evidence>
<comment type="caution">
    <text evidence="2">The sequence shown here is derived from an EMBL/GenBank/DDBJ whole genome shotgun (WGS) entry which is preliminary data.</text>
</comment>
<gene>
    <name evidence="2" type="ORF">DF183_05680</name>
</gene>
<dbReference type="SUPFAM" id="SSF56672">
    <property type="entry name" value="DNA/RNA polymerases"/>
    <property type="match status" value="1"/>
</dbReference>
<dbReference type="EMBL" id="QEXO01000001">
    <property type="protein sequence ID" value="PWE16211.1"/>
    <property type="molecule type" value="Genomic_DNA"/>
</dbReference>
<reference evidence="2 3" key="1">
    <citation type="submission" date="2018-05" db="EMBL/GenBank/DDBJ databases">
        <title>Genome Sequence of an Efficient Indole-Degrading Bacterium, Alcaligenes sp.YBY.</title>
        <authorList>
            <person name="Yang B."/>
        </authorList>
    </citation>
    <scope>NUCLEOTIDE SEQUENCE [LARGE SCALE GENOMIC DNA]</scope>
    <source>
        <strain evidence="2 3">YBY</strain>
    </source>
</reference>
<organism evidence="2 3">
    <name type="scientific">Alcaligenes faecalis</name>
    <dbReference type="NCBI Taxonomy" id="511"/>
    <lineage>
        <taxon>Bacteria</taxon>
        <taxon>Pseudomonadati</taxon>
        <taxon>Pseudomonadota</taxon>
        <taxon>Betaproteobacteria</taxon>
        <taxon>Burkholderiales</taxon>
        <taxon>Alcaligenaceae</taxon>
        <taxon>Alcaligenes</taxon>
    </lineage>
</organism>
<dbReference type="GO" id="GO:0006281">
    <property type="term" value="P:DNA repair"/>
    <property type="evidence" value="ECO:0007669"/>
    <property type="project" value="TreeGrafter"/>
</dbReference>